<feature type="compositionally biased region" description="Polar residues" evidence="1">
    <location>
        <begin position="2082"/>
        <end position="2111"/>
    </location>
</feature>
<evidence type="ECO:0000256" key="1">
    <source>
        <dbReference type="SAM" id="MobiDB-lite"/>
    </source>
</evidence>
<evidence type="ECO:0008006" key="5">
    <source>
        <dbReference type="Google" id="ProtNLM"/>
    </source>
</evidence>
<feature type="transmembrane region" description="Helical" evidence="2">
    <location>
        <begin position="1770"/>
        <end position="1791"/>
    </location>
</feature>
<feature type="compositionally biased region" description="Polar residues" evidence="1">
    <location>
        <begin position="1255"/>
        <end position="1266"/>
    </location>
</feature>
<dbReference type="Gene3D" id="2.60.40.10">
    <property type="entry name" value="Immunoglobulins"/>
    <property type="match status" value="1"/>
</dbReference>
<feature type="region of interest" description="Disordered" evidence="1">
    <location>
        <begin position="1239"/>
        <end position="1272"/>
    </location>
</feature>
<evidence type="ECO:0000313" key="3">
    <source>
        <dbReference type="EMBL" id="KAK3248653.1"/>
    </source>
</evidence>
<gene>
    <name evidence="3" type="ORF">CYMTET_41886</name>
</gene>
<dbReference type="InterPro" id="IPR013783">
    <property type="entry name" value="Ig-like_fold"/>
</dbReference>
<keyword evidence="4" id="KW-1185">Reference proteome</keyword>
<feature type="region of interest" description="Disordered" evidence="1">
    <location>
        <begin position="2058"/>
        <end position="2111"/>
    </location>
</feature>
<dbReference type="Proteomes" id="UP001190700">
    <property type="component" value="Unassembled WGS sequence"/>
</dbReference>
<evidence type="ECO:0000256" key="2">
    <source>
        <dbReference type="SAM" id="Phobius"/>
    </source>
</evidence>
<sequence length="2182" mass="240640">MFSDPDFAASFSASFIAQVATNAGVFTTEVEIVSITSGSVIVFFNVYFSTAATWSASTFAATLSTSVDEVFPDFGTKYGAISASNIEVGQVVRIYSPPPFPLNRDLHHPLQCRHQALHNRCIFLSHLPPLHPAPPLTPTSWIIIKELDHSEFIYEEPEAPPDETPPVITLQGKASVEVRQYDPYNDAGVIVYDEIDGYDALLSTQGVDAVDTCCVTESDMPFVITFDATDAAGNTALTVTRQVAILPLCDPPSFECPNLGKHACATCQSAAEASEDLDALGTTNSLVDEDTGEDLVCFCPVLDVTFIQETVSEPEAIVDEFEPIADSTPPSLTLLGDGMLAVTESGVEVMIHHLLQGVDWVDPGVEVHDERDEDLAQVITSYGGSMVDTSAATPPDSPYVISYKVQDTAGNMAAIVRRRVYVQNPCNRNEEDERVCRSGDSDFGVEEVSLSCSISGGNLCNHVEFYDDDDTDAGAQSQAPSITLIGASALSVYLGEAYAACPQQEHEPLELVCDKGASATDQLDGDLTSAVLACSDDGIFNRFSYKGVNGCNVDSSTPGVYSVVFEVFNSVGLSSGTVTRTVTVLAECRIGESLCRNKISCSNLGVCVDDLDDDLDVLVQEDDPPPVDAPPNITLLSSAAVNSTYVNVKQHQPYEKCGNSNNSDYGDTQHPAVLCEAGVYAWDEEDGDLEDRVLTCPPASCLSVGCPGHEWARKGLQGCINTSAAVGTMFEVEFVVFDSMTPAQNATVHRVVTIVDPCAIGEYLCSDLECSAVPCDIRSAFLAGPELDLTPPVITLLQPTPFRVVYDDATSATGLVLCNSERTATCLATAYDSHSGDATGTLTIGPELDCAGCSYASCLLEQAELCYPGTYSYVLQASDEAGNHGSEHLVVKVVEEALVQASVSISVDSSQSTTADEQADMLEQRDSDEALAFRQGVTSQLNNGSTTIGEDFQPGDINITEAASRYASMRNVSSGVEVEYGESFLDVNFTILVSVADFQGAGRRRQLLDEDDADTSNDLLTLRVENIFVTLLESTQDGSMSTYLAHAVNANNATLATNITGPAANVQSARLTSQVDSEAAFLSSMHAQVQQLSHDVQNTSHDVTELQEDVVIAGGNAGEWSSNIADLWIDDQDLEFVNIDELMRSANQVLKNQNRTTTEYKLVRERSQAMETVIRTHQDIQARRAEEAPSIEGLLDDEFVESLLFDKEVEEQTTDGCFNSLANTTEHLYRFNLTKEAAPRNTSARRRLQAESSKKSINTAAASSPAQEHEGGLVVRSSSDFFRYFTENVPSTDALMITEIMPTNTSMRYVDAVHKSSMIGGMLFYLMRLPEAAQSSCSGRFSSIQSPCFSNNAQTVPYGFDPVFSIASLLYRPDLQNEVDRFYNTSEGSEMIHDHSTSPIAFMPRQYPGKPGAHPFYVDTRIGGFRAKELYTYLEDGTMMDRFAAEIGVKFVAWNSYKQAWTLVEYVWHRELGEWETSFQITSIQVWDIANNSTHPADMAMWVLHILWGVTCGVHFVWTWVLQPVTITITRREKGATYLRNLRRHLAQVSTLWDLCMAGVRILSVYVFLMFLRTQSQVHMDVEYDIYDDIYADANFLLSSRQEDSSGGTDSLELGPTQEFPGIETDVHPDATWNLSEDNSVLARYVEDVESVEQLMFIKQALFFLHGLHMAIMILHMLSIFSLHHNRLAVVMQTFRASVVMFVDLLPSFCLILFGFAALYNVEFGHRMKECVTFYQAMNSLSMQGICGQVVDVSSSGMESSVLEKLKIRLYKHLCIFLFTFCMANFVMAIINDNLSDLLSKSKTATTLFQDMRLYYKNQLNHYAPMYSTCDGRHSFSHEQLVDVVVAAYVYQTNLSRRRVSGKKKLVPKPDKIVPLPRPEDAVESLDLENRSNCPTPTAMSLLLPPEVLEEESENEVQPLTPEIKATHANKTKFLDIFSYTPIADMLDNEDARASWSYVDERVTQINENVLIPRLGTRGTIKTNEERKARKKKKLETIQNQVARPLAKMMKAYTKQLSAFELHAATYENMIDDETIWIQQEVQRSALTLRAILRSRLPAMPHQSSSKKGPTTGSPSALCYHSDSSTRMHPLWSTRSSSHMPQESPSTPSNYPSLTHILAKSSISYGEESDNEDLHNWIEQNMNNQQLETMIYPQDSTKYDYIQLWGPSIQSLTVHPTGKQGQ</sequence>
<dbReference type="EMBL" id="LGRX02027905">
    <property type="protein sequence ID" value="KAK3248653.1"/>
    <property type="molecule type" value="Genomic_DNA"/>
</dbReference>
<keyword evidence="2" id="KW-0812">Transmembrane</keyword>
<name>A0AAE0C565_9CHLO</name>
<feature type="transmembrane region" description="Helical" evidence="2">
    <location>
        <begin position="1695"/>
        <end position="1720"/>
    </location>
</feature>
<reference evidence="3 4" key="1">
    <citation type="journal article" date="2015" name="Genome Biol. Evol.">
        <title>Comparative Genomics of a Bacterivorous Green Alga Reveals Evolutionary Causalities and Consequences of Phago-Mixotrophic Mode of Nutrition.</title>
        <authorList>
            <person name="Burns J.A."/>
            <person name="Paasch A."/>
            <person name="Narechania A."/>
            <person name="Kim E."/>
        </authorList>
    </citation>
    <scope>NUCLEOTIDE SEQUENCE [LARGE SCALE GENOMIC DNA]</scope>
    <source>
        <strain evidence="3 4">PLY_AMNH</strain>
    </source>
</reference>
<feature type="transmembrane region" description="Helical" evidence="2">
    <location>
        <begin position="1661"/>
        <end position="1683"/>
    </location>
</feature>
<feature type="compositionally biased region" description="Polar residues" evidence="1">
    <location>
        <begin position="2062"/>
        <end position="2075"/>
    </location>
</feature>
<keyword evidence="2" id="KW-0472">Membrane</keyword>
<protein>
    <recommendedName>
        <fullName evidence="5">Polycystin cation channel PKD1/PKD2 domain-containing protein</fullName>
    </recommendedName>
</protein>
<evidence type="ECO:0000313" key="4">
    <source>
        <dbReference type="Proteomes" id="UP001190700"/>
    </source>
</evidence>
<proteinExistence type="predicted"/>
<keyword evidence="2" id="KW-1133">Transmembrane helix</keyword>
<accession>A0AAE0C565</accession>
<organism evidence="3 4">
    <name type="scientific">Cymbomonas tetramitiformis</name>
    <dbReference type="NCBI Taxonomy" id="36881"/>
    <lineage>
        <taxon>Eukaryota</taxon>
        <taxon>Viridiplantae</taxon>
        <taxon>Chlorophyta</taxon>
        <taxon>Pyramimonadophyceae</taxon>
        <taxon>Pyramimonadales</taxon>
        <taxon>Pyramimonadaceae</taxon>
        <taxon>Cymbomonas</taxon>
    </lineage>
</organism>
<comment type="caution">
    <text evidence="3">The sequence shown here is derived from an EMBL/GenBank/DDBJ whole genome shotgun (WGS) entry which is preliminary data.</text>
</comment>